<keyword evidence="2" id="KW-1185">Reference proteome</keyword>
<proteinExistence type="predicted"/>
<organism evidence="1 2">
    <name type="scientific">Morella rubra</name>
    <name type="common">Chinese bayberry</name>
    <dbReference type="NCBI Taxonomy" id="262757"/>
    <lineage>
        <taxon>Eukaryota</taxon>
        <taxon>Viridiplantae</taxon>
        <taxon>Streptophyta</taxon>
        <taxon>Embryophyta</taxon>
        <taxon>Tracheophyta</taxon>
        <taxon>Spermatophyta</taxon>
        <taxon>Magnoliopsida</taxon>
        <taxon>eudicotyledons</taxon>
        <taxon>Gunneridae</taxon>
        <taxon>Pentapetalae</taxon>
        <taxon>rosids</taxon>
        <taxon>fabids</taxon>
        <taxon>Fagales</taxon>
        <taxon>Myricaceae</taxon>
        <taxon>Morella</taxon>
    </lineage>
</organism>
<evidence type="ECO:0000313" key="2">
    <source>
        <dbReference type="Proteomes" id="UP000516437"/>
    </source>
</evidence>
<dbReference type="EMBL" id="RXIC02000019">
    <property type="protein sequence ID" value="KAB1226054.1"/>
    <property type="molecule type" value="Genomic_DNA"/>
</dbReference>
<reference evidence="1 2" key="1">
    <citation type="journal article" date="2019" name="Plant Biotechnol. J.">
        <title>The red bayberry genome and genetic basis of sex determination.</title>
        <authorList>
            <person name="Jia H.M."/>
            <person name="Jia H.J."/>
            <person name="Cai Q.L."/>
            <person name="Wang Y."/>
            <person name="Zhao H.B."/>
            <person name="Yang W.F."/>
            <person name="Wang G.Y."/>
            <person name="Li Y.H."/>
            <person name="Zhan D.L."/>
            <person name="Shen Y.T."/>
            <person name="Niu Q.F."/>
            <person name="Chang L."/>
            <person name="Qiu J."/>
            <person name="Zhao L."/>
            <person name="Xie H.B."/>
            <person name="Fu W.Y."/>
            <person name="Jin J."/>
            <person name="Li X.W."/>
            <person name="Jiao Y."/>
            <person name="Zhou C.C."/>
            <person name="Tu T."/>
            <person name="Chai C.Y."/>
            <person name="Gao J.L."/>
            <person name="Fan L.J."/>
            <person name="van de Weg E."/>
            <person name="Wang J.Y."/>
            <person name="Gao Z.S."/>
        </authorList>
    </citation>
    <scope>NUCLEOTIDE SEQUENCE [LARGE SCALE GENOMIC DNA]</scope>
    <source>
        <tissue evidence="1">Leaves</tissue>
    </source>
</reference>
<gene>
    <name evidence="1" type="ORF">CJ030_MR1G029325</name>
</gene>
<dbReference type="AlphaFoldDB" id="A0A6A1WLN2"/>
<accession>A0A6A1WLN2</accession>
<sequence length="93" mass="11128">MRKIKEFHYFYYIYIYVSIHVSRYKNYTCESDLRALLYVQTIFVVIHNKNEPDNIKDGDICPHKSQWPFLPLECDDEEDDVLDDETLPVAPIP</sequence>
<name>A0A6A1WLN2_9ROSI</name>
<evidence type="ECO:0000313" key="1">
    <source>
        <dbReference type="EMBL" id="KAB1226054.1"/>
    </source>
</evidence>
<dbReference type="Proteomes" id="UP000516437">
    <property type="component" value="Chromosome 1"/>
</dbReference>
<comment type="caution">
    <text evidence="1">The sequence shown here is derived from an EMBL/GenBank/DDBJ whole genome shotgun (WGS) entry which is preliminary data.</text>
</comment>
<protein>
    <submittedName>
        <fullName evidence="1">Uncharacterized protein</fullName>
    </submittedName>
</protein>